<feature type="domain" description="Transposase IS4-like" evidence="3">
    <location>
        <begin position="204"/>
        <end position="388"/>
    </location>
</feature>
<evidence type="ECO:0000313" key="5">
    <source>
        <dbReference type="Proteomes" id="UP001333102"/>
    </source>
</evidence>
<evidence type="ECO:0000256" key="1">
    <source>
        <dbReference type="SAM" id="MobiDB-lite"/>
    </source>
</evidence>
<evidence type="ECO:0000259" key="3">
    <source>
        <dbReference type="Pfam" id="PF01609"/>
    </source>
</evidence>
<protein>
    <submittedName>
        <fullName evidence="4">Transposase</fullName>
    </submittedName>
</protein>
<dbReference type="Proteomes" id="UP001333102">
    <property type="component" value="Chromosome"/>
</dbReference>
<proteinExistence type="predicted"/>
<keyword evidence="2" id="KW-0812">Transmembrane</keyword>
<evidence type="ECO:0000256" key="2">
    <source>
        <dbReference type="SAM" id="Phobius"/>
    </source>
</evidence>
<keyword evidence="2" id="KW-1133">Transmembrane helix</keyword>
<dbReference type="InterPro" id="IPR012337">
    <property type="entry name" value="RNaseH-like_sf"/>
</dbReference>
<evidence type="ECO:0000313" key="4">
    <source>
        <dbReference type="EMBL" id="WRP15722.1"/>
    </source>
</evidence>
<feature type="transmembrane region" description="Helical" evidence="2">
    <location>
        <begin position="382"/>
        <end position="399"/>
    </location>
</feature>
<feature type="region of interest" description="Disordered" evidence="1">
    <location>
        <begin position="168"/>
        <end position="195"/>
    </location>
</feature>
<organism evidence="4 5">
    <name type="scientific">Geochorda subterranea</name>
    <dbReference type="NCBI Taxonomy" id="3109564"/>
    <lineage>
        <taxon>Bacteria</taxon>
        <taxon>Bacillati</taxon>
        <taxon>Bacillota</taxon>
        <taxon>Limnochordia</taxon>
        <taxon>Limnochordales</taxon>
        <taxon>Geochordaceae</taxon>
        <taxon>Geochorda</taxon>
    </lineage>
</organism>
<accession>A0ABZ1BSE8</accession>
<keyword evidence="2" id="KW-0472">Membrane</keyword>
<gene>
    <name evidence="4" type="ORF">VLY81_06100</name>
</gene>
<dbReference type="EMBL" id="CP141614">
    <property type="protein sequence ID" value="WRP15722.1"/>
    <property type="molecule type" value="Genomic_DNA"/>
</dbReference>
<dbReference type="InterPro" id="IPR002559">
    <property type="entry name" value="Transposase_11"/>
</dbReference>
<dbReference type="RefSeq" id="WP_324670129.1">
    <property type="nucleotide sequence ID" value="NZ_CP141614.1"/>
</dbReference>
<dbReference type="SUPFAM" id="SSF53098">
    <property type="entry name" value="Ribonuclease H-like"/>
    <property type="match status" value="1"/>
</dbReference>
<keyword evidence="5" id="KW-1185">Reference proteome</keyword>
<dbReference type="Pfam" id="PF01609">
    <property type="entry name" value="DDE_Tnp_1"/>
    <property type="match status" value="1"/>
</dbReference>
<sequence>MGATPFHRRLKQFVRYAGSTCRLGYWLSQVRDLRRRVSIPARTLACVGVLGFAFRVASLMELASWVEAGAFRKFFRGQRGPLRDCFRDWCKRVELPSLWAMNDAILAKARRDKVFRAGTVHGWHVVAIDGTEVLRTSARGCPACQVYHHNDGRIEYAHRMVLAQTVVRPEAQDEPKHRRRSSGPPPVVWGMEAQRPGEDEVGAARRLLRRLVQRHGHFCDVLTVDGAYAEAPFLNEGRALGLQAVVRLKDERYHVVQDAAGLRRGEPPQETFATRIGSKQVVVRLWDTPDLTSWEGLSRPGRVVYAEETLTWTQWKEGKPKPQQAYRILQVLTTLEPAQASARVIWAIARARWGVEHEGVRELKTHWHLDHGFLHHPTGMQAIWALLVTGFNLFQLFLARRVRSRRDVEATDSGLAQRLQRALREVTEPLGPYLWDTS</sequence>
<reference evidence="5" key="1">
    <citation type="submission" date="2023-12" db="EMBL/GenBank/DDBJ databases">
        <title>Novel isolates from deep terrestrial aquifers shed light on the physiology and ecology of the class Limnochordia.</title>
        <authorList>
            <person name="Karnachuk O.V."/>
            <person name="Lukina A.P."/>
            <person name="Avakyan M.R."/>
            <person name="Kadnikov V."/>
            <person name="Begmatov S."/>
            <person name="Beletsky A.V."/>
            <person name="Mardanov A.V."/>
            <person name="Ravin N.V."/>
        </authorList>
    </citation>
    <scope>NUCLEOTIDE SEQUENCE [LARGE SCALE GENOMIC DNA]</scope>
    <source>
        <strain evidence="5">LN</strain>
    </source>
</reference>
<name>A0ABZ1BSE8_9FIRM</name>